<reference evidence="3" key="1">
    <citation type="submission" date="2021-12" db="EMBL/GenBank/DDBJ databases">
        <authorList>
            <person name="Zaccaron A."/>
            <person name="Stergiopoulos I."/>
        </authorList>
    </citation>
    <scope>NUCLEOTIDE SEQUENCE</scope>
    <source>
        <strain evidence="3">Race5_Kim</strain>
    </source>
</reference>
<evidence type="ECO:0000259" key="2">
    <source>
        <dbReference type="SMART" id="SM01111"/>
    </source>
</evidence>
<evidence type="ECO:0000313" key="4">
    <source>
        <dbReference type="Proteomes" id="UP000756132"/>
    </source>
</evidence>
<dbReference type="InterPro" id="IPR011058">
    <property type="entry name" value="Cyanovirin-N"/>
</dbReference>
<dbReference type="PANTHER" id="PTHR37014">
    <property type="entry name" value="EXPRESSION LETHALITY PROTEIN HEL10, PUTATIVE (AFU_ORTHOLOGUE AFUA_1G06580)-RELATED"/>
    <property type="match status" value="1"/>
</dbReference>
<feature type="compositionally biased region" description="Low complexity" evidence="1">
    <location>
        <begin position="57"/>
        <end position="68"/>
    </location>
</feature>
<dbReference type="AlphaFoldDB" id="A0A9Q8PHA2"/>
<dbReference type="Gene3D" id="2.30.60.10">
    <property type="entry name" value="Cyanovirin-N"/>
    <property type="match status" value="1"/>
</dbReference>
<dbReference type="EMBL" id="CP090171">
    <property type="protein sequence ID" value="UJO22400.1"/>
    <property type="molecule type" value="Genomic_DNA"/>
</dbReference>
<dbReference type="GeneID" id="71989034"/>
<dbReference type="PANTHER" id="PTHR37014:SF8">
    <property type="entry name" value="RICH PROTEIN, PUTATIVE (AFU_ORTHOLOGUE AFUA_7G04870)-RELATED"/>
    <property type="match status" value="1"/>
</dbReference>
<name>A0A9Q8PHA2_PASFU</name>
<keyword evidence="4" id="KW-1185">Reference proteome</keyword>
<feature type="region of interest" description="Disordered" evidence="1">
    <location>
        <begin position="36"/>
        <end position="80"/>
    </location>
</feature>
<protein>
    <recommendedName>
        <fullName evidence="2">Cyanovirin-N domain-containing protein</fullName>
    </recommendedName>
</protein>
<evidence type="ECO:0000256" key="1">
    <source>
        <dbReference type="SAM" id="MobiDB-lite"/>
    </source>
</evidence>
<dbReference type="KEGG" id="ffu:CLAFUR5_09156"/>
<gene>
    <name evidence="3" type="ORF">CLAFUR5_09156</name>
</gene>
<dbReference type="OrthoDB" id="2107166at2759"/>
<sequence>MGALAGGAAGAFGAHKMGHGVLGGIGGAVAGSMLQDTYKKKHKKEKKHKQHGGRRGSSSSSSSSSSDSDSSHGKKKRHGATAALAGNFHASCRDVHLEGARLVAHACNTHGHHVRSDIDLNDCFTNTNGALHWAKGGNFAASARDMRLSEGGRVFEAELGDGRGGWRRNAVNLDERITNEDGRLMLVH</sequence>
<organism evidence="3 4">
    <name type="scientific">Passalora fulva</name>
    <name type="common">Tomato leaf mold</name>
    <name type="synonym">Cladosporium fulvum</name>
    <dbReference type="NCBI Taxonomy" id="5499"/>
    <lineage>
        <taxon>Eukaryota</taxon>
        <taxon>Fungi</taxon>
        <taxon>Dikarya</taxon>
        <taxon>Ascomycota</taxon>
        <taxon>Pezizomycotina</taxon>
        <taxon>Dothideomycetes</taxon>
        <taxon>Dothideomycetidae</taxon>
        <taxon>Mycosphaerellales</taxon>
        <taxon>Mycosphaerellaceae</taxon>
        <taxon>Fulvia</taxon>
    </lineage>
</organism>
<dbReference type="Pfam" id="PF08881">
    <property type="entry name" value="CVNH"/>
    <property type="match status" value="1"/>
</dbReference>
<dbReference type="SUPFAM" id="SSF51322">
    <property type="entry name" value="Cyanovirin-N"/>
    <property type="match status" value="1"/>
</dbReference>
<dbReference type="SMART" id="SM01111">
    <property type="entry name" value="CVNH"/>
    <property type="match status" value="1"/>
</dbReference>
<dbReference type="InterPro" id="IPR036673">
    <property type="entry name" value="Cyanovirin-N_sf"/>
</dbReference>
<accession>A0A9Q8PHA2</accession>
<feature type="domain" description="Cyanovirin-N" evidence="2">
    <location>
        <begin position="87"/>
        <end position="186"/>
    </location>
</feature>
<dbReference type="Proteomes" id="UP000756132">
    <property type="component" value="Chromosome 9"/>
</dbReference>
<dbReference type="RefSeq" id="XP_047766766.1">
    <property type="nucleotide sequence ID" value="XM_047908304.1"/>
</dbReference>
<evidence type="ECO:0000313" key="3">
    <source>
        <dbReference type="EMBL" id="UJO22400.1"/>
    </source>
</evidence>
<feature type="compositionally biased region" description="Basic residues" evidence="1">
    <location>
        <begin position="39"/>
        <end position="54"/>
    </location>
</feature>
<reference evidence="3" key="2">
    <citation type="journal article" date="2022" name="Microb. Genom.">
        <title>A chromosome-scale genome assembly of the tomato pathogen Cladosporium fulvum reveals a compartmentalized genome architecture and the presence of a dispensable chromosome.</title>
        <authorList>
            <person name="Zaccaron A.Z."/>
            <person name="Chen L.H."/>
            <person name="Samaras A."/>
            <person name="Stergiopoulos I."/>
        </authorList>
    </citation>
    <scope>NUCLEOTIDE SEQUENCE</scope>
    <source>
        <strain evidence="3">Race5_Kim</strain>
    </source>
</reference>
<proteinExistence type="predicted"/>